<reference evidence="4 5" key="1">
    <citation type="submission" date="2018-03" db="EMBL/GenBank/DDBJ databases">
        <title>Genomic Encyclopedia of Type Strains, Phase III (KMG-III): the genomes of soil and plant-associated and newly described type strains.</title>
        <authorList>
            <person name="Whitman W."/>
        </authorList>
    </citation>
    <scope>NUCLEOTIDE SEQUENCE [LARGE SCALE GENOMIC DNA]</scope>
    <source>
        <strain evidence="4 5">CGMCC 1.12484</strain>
    </source>
</reference>
<dbReference type="InterPro" id="IPR010895">
    <property type="entry name" value="CHRD"/>
</dbReference>
<dbReference type="SMART" id="SM00754">
    <property type="entry name" value="CHRD"/>
    <property type="match status" value="1"/>
</dbReference>
<evidence type="ECO:0000313" key="5">
    <source>
        <dbReference type="Proteomes" id="UP000237983"/>
    </source>
</evidence>
<organism evidence="4 5">
    <name type="scientific">Glaciihabitans tibetensis</name>
    <dbReference type="NCBI Taxonomy" id="1266600"/>
    <lineage>
        <taxon>Bacteria</taxon>
        <taxon>Bacillati</taxon>
        <taxon>Actinomycetota</taxon>
        <taxon>Actinomycetes</taxon>
        <taxon>Micrococcales</taxon>
        <taxon>Microbacteriaceae</taxon>
        <taxon>Glaciihabitans</taxon>
    </lineage>
</organism>
<evidence type="ECO:0000259" key="3">
    <source>
        <dbReference type="SMART" id="SM00754"/>
    </source>
</evidence>
<evidence type="ECO:0000313" key="4">
    <source>
        <dbReference type="EMBL" id="PRY68977.1"/>
    </source>
</evidence>
<feature type="domain" description="CHRD" evidence="3">
    <location>
        <begin position="44"/>
        <end position="190"/>
    </location>
</feature>
<keyword evidence="5" id="KW-1185">Reference proteome</keyword>
<keyword evidence="1" id="KW-1133">Transmembrane helix</keyword>
<keyword evidence="1" id="KW-0812">Transmembrane</keyword>
<name>A0A2T0VFI9_9MICO</name>
<accession>A0A2T0VFI9</accession>
<dbReference type="RefSeq" id="WP_106211184.1">
    <property type="nucleotide sequence ID" value="NZ_PVTL01000003.1"/>
</dbReference>
<dbReference type="AlphaFoldDB" id="A0A2T0VFI9"/>
<protein>
    <submittedName>
        <fullName evidence="4">CHRD domain-containing protein</fullName>
    </submittedName>
</protein>
<sequence length="258" mass="25247">MSTKKPLRPLYFGGAAAVAAVTVLGFAAPASAETPVEEPSSFTSAFTVMATPDNVVNTDAVATPGEAGATGQFTFRVNSDLEIICYDITLEGVTGEYMSPAKTATHIHQAAAGLAGPPRIAFPNPAPVGDGPRTSSGCLQGPFTTGILSNGVDTGDGFSLKTLEADAAAFASDAHTVAFPAGVVRGQLAQVPVGGLQTGGGATAAAPADVTDAAGVTDAGGVTGADTGAATNLAVGVGAVGLLALAGFGVSRRRSARS</sequence>
<dbReference type="OrthoDB" id="8901345at2"/>
<evidence type="ECO:0000256" key="1">
    <source>
        <dbReference type="SAM" id="Phobius"/>
    </source>
</evidence>
<keyword evidence="2" id="KW-0732">Signal</keyword>
<gene>
    <name evidence="4" type="ORF">B0I08_103183</name>
</gene>
<feature type="chain" id="PRO_5015647052" evidence="2">
    <location>
        <begin position="33"/>
        <end position="258"/>
    </location>
</feature>
<dbReference type="Pfam" id="PF07452">
    <property type="entry name" value="CHRD"/>
    <property type="match status" value="1"/>
</dbReference>
<dbReference type="EMBL" id="PVTL01000003">
    <property type="protein sequence ID" value="PRY68977.1"/>
    <property type="molecule type" value="Genomic_DNA"/>
</dbReference>
<feature type="signal peptide" evidence="2">
    <location>
        <begin position="1"/>
        <end position="32"/>
    </location>
</feature>
<evidence type="ECO:0000256" key="2">
    <source>
        <dbReference type="SAM" id="SignalP"/>
    </source>
</evidence>
<comment type="caution">
    <text evidence="4">The sequence shown here is derived from an EMBL/GenBank/DDBJ whole genome shotgun (WGS) entry which is preliminary data.</text>
</comment>
<proteinExistence type="predicted"/>
<keyword evidence="1" id="KW-0472">Membrane</keyword>
<feature type="transmembrane region" description="Helical" evidence="1">
    <location>
        <begin position="233"/>
        <end position="251"/>
    </location>
</feature>
<dbReference type="Proteomes" id="UP000237983">
    <property type="component" value="Unassembled WGS sequence"/>
</dbReference>